<feature type="coiled-coil region" evidence="1">
    <location>
        <begin position="351"/>
        <end position="411"/>
    </location>
</feature>
<keyword evidence="2" id="KW-0812">Transmembrane</keyword>
<dbReference type="EMBL" id="DUFG01000006">
    <property type="protein sequence ID" value="HIH07950.1"/>
    <property type="molecule type" value="Genomic_DNA"/>
</dbReference>
<comment type="caution">
    <text evidence="3">The sequence shown here is derived from an EMBL/GenBank/DDBJ whole genome shotgun (WGS) entry which is preliminary data.</text>
</comment>
<evidence type="ECO:0000256" key="2">
    <source>
        <dbReference type="SAM" id="Phobius"/>
    </source>
</evidence>
<accession>A0A7J4IT11</accession>
<sequence length="411" mass="45350">MSTGCGSWRNAFLLLAVLLLASDAIALTILTDKLSYVKGDVIAISGACSAGNQNLVIGLNGEKKIFEEDIECSEEEEFSFDYQSSFLDPEGNWELRLSTPEESAKINVVVENKREAGFYFIKVLNPTIGKYSRAEKLDFSVEVTDAGTLVADARVVLWGVKGERIEFRNSGSGVYNVEYTVPVDAPLGSWKVLLLAETVRGQERIGGRNNELEMVIEKAPISIDVLEPKTTTFELGTRIPVRINATYFNGSGLPEESIATARVDGKEITLSRISSSEFAGMIEIEQSGSLEVEITVDDQSENITTKTLNLVAGCSVTCLITNYGLYIIAVVLVGLVAFKLFVGKVSYGSELSKLEKEKQKNLELIVSLQKEYFSKGVMPANSYKKNLAEYKARLAELEEKIRELRKKQENE</sequence>
<evidence type="ECO:0000313" key="3">
    <source>
        <dbReference type="EMBL" id="HIH07950.1"/>
    </source>
</evidence>
<feature type="transmembrane region" description="Helical" evidence="2">
    <location>
        <begin position="323"/>
        <end position="342"/>
    </location>
</feature>
<protein>
    <submittedName>
        <fullName evidence="3">Uncharacterized protein</fullName>
    </submittedName>
</protein>
<reference evidence="4" key="1">
    <citation type="journal article" date="2020" name="bioRxiv">
        <title>A rank-normalized archaeal taxonomy based on genome phylogeny resolves widespread incomplete and uneven classifications.</title>
        <authorList>
            <person name="Rinke C."/>
            <person name="Chuvochina M."/>
            <person name="Mussig A.J."/>
            <person name="Chaumeil P.-A."/>
            <person name="Waite D.W."/>
            <person name="Whitman W.B."/>
            <person name="Parks D.H."/>
            <person name="Hugenholtz P."/>
        </authorList>
    </citation>
    <scope>NUCLEOTIDE SEQUENCE [LARGE SCALE GENOMIC DNA]</scope>
</reference>
<keyword evidence="2" id="KW-0472">Membrane</keyword>
<dbReference type="Proteomes" id="UP000577419">
    <property type="component" value="Unassembled WGS sequence"/>
</dbReference>
<gene>
    <name evidence="3" type="ORF">HA237_01120</name>
</gene>
<dbReference type="AlphaFoldDB" id="A0A7J4IT11"/>
<proteinExistence type="predicted"/>
<name>A0A7J4IT11_9ARCH</name>
<keyword evidence="2" id="KW-1133">Transmembrane helix</keyword>
<evidence type="ECO:0000313" key="4">
    <source>
        <dbReference type="Proteomes" id="UP000577419"/>
    </source>
</evidence>
<evidence type="ECO:0000256" key="1">
    <source>
        <dbReference type="SAM" id="Coils"/>
    </source>
</evidence>
<organism evidence="3 4">
    <name type="scientific">Candidatus Iainarchaeum sp</name>
    <dbReference type="NCBI Taxonomy" id="3101447"/>
    <lineage>
        <taxon>Archaea</taxon>
        <taxon>Candidatus Iainarchaeota</taxon>
        <taxon>Candidatus Iainarchaeia</taxon>
        <taxon>Candidatus Iainarchaeales</taxon>
        <taxon>Candidatus Iainarchaeaceae</taxon>
        <taxon>Candidatus Iainarchaeum</taxon>
    </lineage>
</organism>
<keyword evidence="1" id="KW-0175">Coiled coil</keyword>